<dbReference type="Proteomes" id="UP000053424">
    <property type="component" value="Unassembled WGS sequence"/>
</dbReference>
<dbReference type="AlphaFoldDB" id="A0A0C2XX46"/>
<evidence type="ECO:0000313" key="3">
    <source>
        <dbReference type="Proteomes" id="UP000053424"/>
    </source>
</evidence>
<feature type="compositionally biased region" description="Basic and acidic residues" evidence="1">
    <location>
        <begin position="282"/>
        <end position="308"/>
    </location>
</feature>
<feature type="compositionally biased region" description="Polar residues" evidence="1">
    <location>
        <begin position="218"/>
        <end position="228"/>
    </location>
</feature>
<feature type="compositionally biased region" description="Basic and acidic residues" evidence="1">
    <location>
        <begin position="109"/>
        <end position="123"/>
    </location>
</feature>
<evidence type="ECO:0000256" key="1">
    <source>
        <dbReference type="SAM" id="MobiDB-lite"/>
    </source>
</evidence>
<accession>A0A0C2XX46</accession>
<reference evidence="3" key="2">
    <citation type="submission" date="2015-01" db="EMBL/GenBank/DDBJ databases">
        <title>Evolutionary Origins and Diversification of the Mycorrhizal Mutualists.</title>
        <authorList>
            <consortium name="DOE Joint Genome Institute"/>
            <consortium name="Mycorrhizal Genomics Consortium"/>
            <person name="Kohler A."/>
            <person name="Kuo A."/>
            <person name="Nagy L.G."/>
            <person name="Floudas D."/>
            <person name="Copeland A."/>
            <person name="Barry K.W."/>
            <person name="Cichocki N."/>
            <person name="Veneault-Fourrey C."/>
            <person name="LaButti K."/>
            <person name="Lindquist E.A."/>
            <person name="Lipzen A."/>
            <person name="Lundell T."/>
            <person name="Morin E."/>
            <person name="Murat C."/>
            <person name="Riley R."/>
            <person name="Ohm R."/>
            <person name="Sun H."/>
            <person name="Tunlid A."/>
            <person name="Henrissat B."/>
            <person name="Grigoriev I.V."/>
            <person name="Hibbett D.S."/>
            <person name="Martin F."/>
        </authorList>
    </citation>
    <scope>NUCLEOTIDE SEQUENCE [LARGE SCALE GENOMIC DNA]</scope>
    <source>
        <strain evidence="3">h7</strain>
    </source>
</reference>
<dbReference type="OrthoDB" id="3070674at2759"/>
<proteinExistence type="predicted"/>
<reference evidence="2 3" key="1">
    <citation type="submission" date="2014-04" db="EMBL/GenBank/DDBJ databases">
        <authorList>
            <consortium name="DOE Joint Genome Institute"/>
            <person name="Kuo A."/>
            <person name="Gay G."/>
            <person name="Dore J."/>
            <person name="Kohler A."/>
            <person name="Nagy L.G."/>
            <person name="Floudas D."/>
            <person name="Copeland A."/>
            <person name="Barry K.W."/>
            <person name="Cichocki N."/>
            <person name="Veneault-Fourrey C."/>
            <person name="LaButti K."/>
            <person name="Lindquist E.A."/>
            <person name="Lipzen A."/>
            <person name="Lundell T."/>
            <person name="Morin E."/>
            <person name="Murat C."/>
            <person name="Sun H."/>
            <person name="Tunlid A."/>
            <person name="Henrissat B."/>
            <person name="Grigoriev I.V."/>
            <person name="Hibbett D.S."/>
            <person name="Martin F."/>
            <person name="Nordberg H.P."/>
            <person name="Cantor M.N."/>
            <person name="Hua S.X."/>
        </authorList>
    </citation>
    <scope>NUCLEOTIDE SEQUENCE [LARGE SCALE GENOMIC DNA]</scope>
    <source>
        <strain evidence="3">h7</strain>
    </source>
</reference>
<keyword evidence="3" id="KW-1185">Reference proteome</keyword>
<feature type="region of interest" description="Disordered" evidence="1">
    <location>
        <begin position="1"/>
        <end position="333"/>
    </location>
</feature>
<protein>
    <submittedName>
        <fullName evidence="2">Uncharacterized protein</fullName>
    </submittedName>
</protein>
<gene>
    <name evidence="2" type="ORF">M413DRAFT_444666</name>
</gene>
<evidence type="ECO:0000313" key="2">
    <source>
        <dbReference type="EMBL" id="KIM42218.1"/>
    </source>
</evidence>
<feature type="compositionally biased region" description="Basic residues" evidence="1">
    <location>
        <begin position="319"/>
        <end position="333"/>
    </location>
</feature>
<feature type="compositionally biased region" description="Basic and acidic residues" evidence="1">
    <location>
        <begin position="233"/>
        <end position="250"/>
    </location>
</feature>
<feature type="compositionally biased region" description="Pro residues" evidence="1">
    <location>
        <begin position="21"/>
        <end position="36"/>
    </location>
</feature>
<sequence length="333" mass="37185">MPVHQDRPRRMSFPGSQPQHRSPPPHQVPSLPPKPQALPSRPITEPEKPQRRMDRKSRFDQSVVSPQDRDRMPDGGNNPSDRERPSDRTQRHASPPLSREPSMMSSSARHSDRGHSPDGRSDNSRNGGRGRDGIVPAATAASQETGSFNPEVLMNPASLRRVGSRLGEYDQPRYASTLGPYQYFMDDEPQPNLSRRLSLEKPLGQRNYGQDDGERTSPVGQIQPSPQSLGGRELQEDKLVSLKDRVERAPHPAQRQGAPISLLERLSSAEDVGQASTGSEQSLRDRLVPSKRDRDDMMRDDGDGREPSYDGEDGYDSKRAKRRSGKGRRGGRR</sequence>
<dbReference type="EMBL" id="KN831778">
    <property type="protein sequence ID" value="KIM42218.1"/>
    <property type="molecule type" value="Genomic_DNA"/>
</dbReference>
<feature type="compositionally biased region" description="Basic and acidic residues" evidence="1">
    <location>
        <begin position="80"/>
        <end position="90"/>
    </location>
</feature>
<organism evidence="2 3">
    <name type="scientific">Hebeloma cylindrosporum</name>
    <dbReference type="NCBI Taxonomy" id="76867"/>
    <lineage>
        <taxon>Eukaryota</taxon>
        <taxon>Fungi</taxon>
        <taxon>Dikarya</taxon>
        <taxon>Basidiomycota</taxon>
        <taxon>Agaricomycotina</taxon>
        <taxon>Agaricomycetes</taxon>
        <taxon>Agaricomycetidae</taxon>
        <taxon>Agaricales</taxon>
        <taxon>Agaricineae</taxon>
        <taxon>Hymenogastraceae</taxon>
        <taxon>Hebeloma</taxon>
    </lineage>
</organism>
<name>A0A0C2XX46_HEBCY</name>
<dbReference type="HOGENOM" id="CLU_834345_0_0_1"/>
<feature type="compositionally biased region" description="Basic and acidic residues" evidence="1">
    <location>
        <begin position="44"/>
        <end position="59"/>
    </location>
</feature>